<keyword evidence="2" id="KW-1185">Reference proteome</keyword>
<dbReference type="AlphaFoldDB" id="A0A9W7HYI4"/>
<dbReference type="OrthoDB" id="603552at2759"/>
<name>A0A9W7HYI4_HIBTR</name>
<reference evidence="1" key="1">
    <citation type="submission" date="2023-05" db="EMBL/GenBank/DDBJ databases">
        <title>Genome and transcriptome analyses reveal genes involved in the formation of fine ridges on petal epidermal cells in Hibiscus trionum.</title>
        <authorList>
            <person name="Koshimizu S."/>
            <person name="Masuda S."/>
            <person name="Ishii T."/>
            <person name="Shirasu K."/>
            <person name="Hoshino A."/>
            <person name="Arita M."/>
        </authorList>
    </citation>
    <scope>NUCLEOTIDE SEQUENCE</scope>
    <source>
        <strain evidence="1">Hamamatsu line</strain>
    </source>
</reference>
<evidence type="ECO:0000313" key="1">
    <source>
        <dbReference type="EMBL" id="GMI84280.1"/>
    </source>
</evidence>
<gene>
    <name evidence="1" type="ORF">HRI_002097300</name>
</gene>
<accession>A0A9W7HYI4</accession>
<protein>
    <submittedName>
        <fullName evidence="1">Uncharacterized protein</fullName>
    </submittedName>
</protein>
<evidence type="ECO:0000313" key="2">
    <source>
        <dbReference type="Proteomes" id="UP001165190"/>
    </source>
</evidence>
<proteinExistence type="predicted"/>
<organism evidence="1 2">
    <name type="scientific">Hibiscus trionum</name>
    <name type="common">Flower of an hour</name>
    <dbReference type="NCBI Taxonomy" id="183268"/>
    <lineage>
        <taxon>Eukaryota</taxon>
        <taxon>Viridiplantae</taxon>
        <taxon>Streptophyta</taxon>
        <taxon>Embryophyta</taxon>
        <taxon>Tracheophyta</taxon>
        <taxon>Spermatophyta</taxon>
        <taxon>Magnoliopsida</taxon>
        <taxon>eudicotyledons</taxon>
        <taxon>Gunneridae</taxon>
        <taxon>Pentapetalae</taxon>
        <taxon>rosids</taxon>
        <taxon>malvids</taxon>
        <taxon>Malvales</taxon>
        <taxon>Malvaceae</taxon>
        <taxon>Malvoideae</taxon>
        <taxon>Hibiscus</taxon>
    </lineage>
</organism>
<sequence length="71" mass="7927">MAEGTTVVVKRLKDVAVYYSQHEKLLVSDFMPNGSLSALLHGSRVLGRTPLHWDSINAVQEDQDYIKGLEV</sequence>
<dbReference type="EMBL" id="BSYR01000020">
    <property type="protein sequence ID" value="GMI84280.1"/>
    <property type="molecule type" value="Genomic_DNA"/>
</dbReference>
<comment type="caution">
    <text evidence="1">The sequence shown here is derived from an EMBL/GenBank/DDBJ whole genome shotgun (WGS) entry which is preliminary data.</text>
</comment>
<dbReference type="Proteomes" id="UP001165190">
    <property type="component" value="Unassembled WGS sequence"/>
</dbReference>